<dbReference type="InterPro" id="IPR036188">
    <property type="entry name" value="FAD/NAD-bd_sf"/>
</dbReference>
<dbReference type="Proteomes" id="UP000198253">
    <property type="component" value="Chromosome I"/>
</dbReference>
<keyword evidence="1" id="KW-0560">Oxidoreductase</keyword>
<evidence type="ECO:0000259" key="3">
    <source>
        <dbReference type="Pfam" id="PF01494"/>
    </source>
</evidence>
<dbReference type="SUPFAM" id="SSF51905">
    <property type="entry name" value="FAD/NAD(P)-binding domain"/>
    <property type="match status" value="1"/>
</dbReference>
<dbReference type="EMBL" id="LT607413">
    <property type="protein sequence ID" value="SCF32617.1"/>
    <property type="molecule type" value="Genomic_DNA"/>
</dbReference>
<dbReference type="PANTHER" id="PTHR13789:SF309">
    <property type="entry name" value="PUTATIVE (AFU_ORTHOLOGUE AFUA_6G14510)-RELATED"/>
    <property type="match status" value="1"/>
</dbReference>
<dbReference type="AlphaFoldDB" id="A0A1C4ZHW5"/>
<reference evidence="5" key="1">
    <citation type="submission" date="2016-06" db="EMBL/GenBank/DDBJ databases">
        <authorList>
            <person name="Varghese N."/>
            <person name="Submissions Spin"/>
        </authorList>
    </citation>
    <scope>NUCLEOTIDE SEQUENCE [LARGE SCALE GENOMIC DNA]</scope>
    <source>
        <strain evidence="5">DSM 43816</strain>
    </source>
</reference>
<dbReference type="GO" id="GO:0051213">
    <property type="term" value="F:dioxygenase activity"/>
    <property type="evidence" value="ECO:0007669"/>
    <property type="project" value="UniProtKB-KW"/>
</dbReference>
<sequence>MTGTHSTGSTDRSRHAEVAGAGFAGLTVSIALARRGWTVRLHEQNDQVRDFGAGILLWRNAMLALEVIGVAGAIRANGVQPGTYDTSLNGDPVSSELAGYPYWAITRPKLHALLVSAARAAGVEIVTGSRVVGADPAGALLLADGTRLEGDLVIGADGAGSAVRNSLGDLTQERKKYQDGVCRVLIPRPEEFQGPEWDRVIDFWTLEPDAMRILFIPTGPDTIYMGMMATTTNERASRIPIDVEVWSKRFPHLATAVELAGRAEGGRHDNYQTNRVAPWSSGRAVLVGDAAHAMCPALGQGASVGIVNAVELAHTLDQYDDVGAALAVWEERERGMTDAAQARSAYMAETRTLAKGNGFTAEVMETANFELPAVTPEIVAAYPVPEGDRSW</sequence>
<proteinExistence type="predicted"/>
<dbReference type="PRINTS" id="PR00420">
    <property type="entry name" value="RNGMNOXGNASE"/>
</dbReference>
<dbReference type="Gene3D" id="3.30.9.10">
    <property type="entry name" value="D-Amino Acid Oxidase, subunit A, domain 2"/>
    <property type="match status" value="1"/>
</dbReference>
<evidence type="ECO:0000313" key="4">
    <source>
        <dbReference type="EMBL" id="SCF32617.1"/>
    </source>
</evidence>
<gene>
    <name evidence="4" type="ORF">GA0070618_5282</name>
</gene>
<dbReference type="RefSeq" id="WP_088983999.1">
    <property type="nucleotide sequence ID" value="NZ_LT607413.1"/>
</dbReference>
<feature type="domain" description="FAD-binding" evidence="3">
    <location>
        <begin position="18"/>
        <end position="316"/>
    </location>
</feature>
<keyword evidence="4" id="KW-0223">Dioxygenase</keyword>
<keyword evidence="2" id="KW-0503">Monooxygenase</keyword>
<dbReference type="Gene3D" id="3.50.50.60">
    <property type="entry name" value="FAD/NAD(P)-binding domain"/>
    <property type="match status" value="1"/>
</dbReference>
<dbReference type="GO" id="GO:0004497">
    <property type="term" value="F:monooxygenase activity"/>
    <property type="evidence" value="ECO:0007669"/>
    <property type="project" value="UniProtKB-KW"/>
</dbReference>
<dbReference type="InParanoid" id="A0A1C4ZHW5"/>
<dbReference type="InterPro" id="IPR002938">
    <property type="entry name" value="FAD-bd"/>
</dbReference>
<organism evidence="4 5">
    <name type="scientific">Micromonospora echinospora</name>
    <name type="common">Micromonospora purpurea</name>
    <dbReference type="NCBI Taxonomy" id="1877"/>
    <lineage>
        <taxon>Bacteria</taxon>
        <taxon>Bacillati</taxon>
        <taxon>Actinomycetota</taxon>
        <taxon>Actinomycetes</taxon>
        <taxon>Micromonosporales</taxon>
        <taxon>Micromonosporaceae</taxon>
        <taxon>Micromonospora</taxon>
    </lineage>
</organism>
<accession>A0A1C4ZHW5</accession>
<dbReference type="GO" id="GO:0071949">
    <property type="term" value="F:FAD binding"/>
    <property type="evidence" value="ECO:0007669"/>
    <property type="project" value="InterPro"/>
</dbReference>
<evidence type="ECO:0000256" key="1">
    <source>
        <dbReference type="ARBA" id="ARBA00023002"/>
    </source>
</evidence>
<dbReference type="InterPro" id="IPR050493">
    <property type="entry name" value="FAD-dep_Monooxygenase_BioMet"/>
</dbReference>
<keyword evidence="5" id="KW-1185">Reference proteome</keyword>
<evidence type="ECO:0000313" key="5">
    <source>
        <dbReference type="Proteomes" id="UP000198253"/>
    </source>
</evidence>
<name>A0A1C4ZHW5_MICEC</name>
<dbReference type="OrthoDB" id="3322136at2"/>
<evidence type="ECO:0000256" key="2">
    <source>
        <dbReference type="ARBA" id="ARBA00023033"/>
    </source>
</evidence>
<protein>
    <submittedName>
        <fullName evidence="4">2-methyl-3-hydroxypyridine 5-carboxylic acid dioxygenase</fullName>
    </submittedName>
</protein>
<dbReference type="PANTHER" id="PTHR13789">
    <property type="entry name" value="MONOOXYGENASE"/>
    <property type="match status" value="1"/>
</dbReference>
<dbReference type="Pfam" id="PF01494">
    <property type="entry name" value="FAD_binding_3"/>
    <property type="match status" value="1"/>
</dbReference>